<evidence type="ECO:0000259" key="3">
    <source>
        <dbReference type="PROSITE" id="PS50878"/>
    </source>
</evidence>
<dbReference type="AlphaFoldDB" id="A0A8J6HZG6"/>
<dbReference type="InterPro" id="IPR000477">
    <property type="entry name" value="RT_dom"/>
</dbReference>
<feature type="domain" description="Reverse transcriptase" evidence="3">
    <location>
        <begin position="372"/>
        <end position="550"/>
    </location>
</feature>
<feature type="domain" description="Integrase catalytic" evidence="4">
    <location>
        <begin position="840"/>
        <end position="996"/>
    </location>
</feature>
<comment type="caution">
    <text evidence="5">The sequence shown here is derived from an EMBL/GenBank/DDBJ whole genome shotgun (WGS) entry which is preliminary data.</text>
</comment>
<proteinExistence type="predicted"/>
<reference evidence="5" key="2">
    <citation type="submission" date="2021-08" db="EMBL/GenBank/DDBJ databases">
        <authorList>
            <person name="Eriksson T."/>
        </authorList>
    </citation>
    <scope>NUCLEOTIDE SEQUENCE</scope>
    <source>
        <strain evidence="5">Stoneville</strain>
        <tissue evidence="5">Whole head</tissue>
    </source>
</reference>
<dbReference type="InterPro" id="IPR043502">
    <property type="entry name" value="DNA/RNA_pol_sf"/>
</dbReference>
<gene>
    <name evidence="5" type="ORF">GEV33_000488</name>
</gene>
<dbReference type="GO" id="GO:0003824">
    <property type="term" value="F:catalytic activity"/>
    <property type="evidence" value="ECO:0007669"/>
    <property type="project" value="UniProtKB-KW"/>
</dbReference>
<feature type="region of interest" description="Disordered" evidence="2">
    <location>
        <begin position="218"/>
        <end position="253"/>
    </location>
</feature>
<evidence type="ECO:0000256" key="1">
    <source>
        <dbReference type="ARBA" id="ARBA00023268"/>
    </source>
</evidence>
<dbReference type="InterPro" id="IPR001584">
    <property type="entry name" value="Integrase_cat-core"/>
</dbReference>
<protein>
    <recommendedName>
        <fullName evidence="7">Reverse transcriptase</fullName>
    </recommendedName>
</protein>
<dbReference type="InterPro" id="IPR043128">
    <property type="entry name" value="Rev_trsase/Diguanyl_cyclase"/>
</dbReference>
<dbReference type="InterPro" id="IPR041577">
    <property type="entry name" value="RT_RNaseH_2"/>
</dbReference>
<evidence type="ECO:0000256" key="2">
    <source>
        <dbReference type="SAM" id="MobiDB-lite"/>
    </source>
</evidence>
<dbReference type="GO" id="GO:0042575">
    <property type="term" value="C:DNA polymerase complex"/>
    <property type="evidence" value="ECO:0007669"/>
    <property type="project" value="UniProtKB-ARBA"/>
</dbReference>
<name>A0A8J6HZG6_TENMO</name>
<feature type="compositionally biased region" description="Basic and acidic residues" evidence="2">
    <location>
        <begin position="230"/>
        <end position="244"/>
    </location>
</feature>
<dbReference type="InterPro" id="IPR050951">
    <property type="entry name" value="Retrovirus_Pol_polyprotein"/>
</dbReference>
<dbReference type="FunFam" id="3.30.70.270:FF:000026">
    <property type="entry name" value="Transposon Ty3-G Gag-Pol polyprotein"/>
    <property type="match status" value="1"/>
</dbReference>
<dbReference type="EMBL" id="JABDTM020003009">
    <property type="protein sequence ID" value="KAH0822303.1"/>
    <property type="molecule type" value="Genomic_DNA"/>
</dbReference>
<dbReference type="GO" id="GO:0071897">
    <property type="term" value="P:DNA biosynthetic process"/>
    <property type="evidence" value="ECO:0007669"/>
    <property type="project" value="UniProtKB-ARBA"/>
</dbReference>
<dbReference type="GO" id="GO:0003676">
    <property type="term" value="F:nucleic acid binding"/>
    <property type="evidence" value="ECO:0007669"/>
    <property type="project" value="InterPro"/>
</dbReference>
<dbReference type="Pfam" id="PF17919">
    <property type="entry name" value="RT_RNaseH_2"/>
    <property type="match status" value="1"/>
</dbReference>
<accession>A0A8J6HZG6</accession>
<organism evidence="5 6">
    <name type="scientific">Tenebrio molitor</name>
    <name type="common">Yellow mealworm beetle</name>
    <dbReference type="NCBI Taxonomy" id="7067"/>
    <lineage>
        <taxon>Eukaryota</taxon>
        <taxon>Metazoa</taxon>
        <taxon>Ecdysozoa</taxon>
        <taxon>Arthropoda</taxon>
        <taxon>Hexapoda</taxon>
        <taxon>Insecta</taxon>
        <taxon>Pterygota</taxon>
        <taxon>Neoptera</taxon>
        <taxon>Endopterygota</taxon>
        <taxon>Coleoptera</taxon>
        <taxon>Polyphaga</taxon>
        <taxon>Cucujiformia</taxon>
        <taxon>Tenebrionidae</taxon>
        <taxon>Tenebrio</taxon>
    </lineage>
</organism>
<dbReference type="CDD" id="cd01647">
    <property type="entry name" value="RT_LTR"/>
    <property type="match status" value="1"/>
</dbReference>
<dbReference type="Proteomes" id="UP000719412">
    <property type="component" value="Unassembled WGS sequence"/>
</dbReference>
<keyword evidence="1" id="KW-0511">Multifunctional enzyme</keyword>
<dbReference type="InterPro" id="IPR036397">
    <property type="entry name" value="RNaseH_sf"/>
</dbReference>
<dbReference type="SUPFAM" id="SSF56672">
    <property type="entry name" value="DNA/RNA polymerases"/>
    <property type="match status" value="1"/>
</dbReference>
<dbReference type="Gene3D" id="3.10.10.10">
    <property type="entry name" value="HIV Type 1 Reverse Transcriptase, subunit A, domain 1"/>
    <property type="match status" value="1"/>
</dbReference>
<dbReference type="PANTHER" id="PTHR37984">
    <property type="entry name" value="PROTEIN CBG26694"/>
    <property type="match status" value="1"/>
</dbReference>
<dbReference type="Gene3D" id="3.30.70.270">
    <property type="match status" value="2"/>
</dbReference>
<dbReference type="PROSITE" id="PS50878">
    <property type="entry name" value="RT_POL"/>
    <property type="match status" value="1"/>
</dbReference>
<evidence type="ECO:0000259" key="4">
    <source>
        <dbReference type="PROSITE" id="PS50994"/>
    </source>
</evidence>
<dbReference type="CDD" id="cd09274">
    <property type="entry name" value="RNase_HI_RT_Ty3"/>
    <property type="match status" value="1"/>
</dbReference>
<evidence type="ECO:0000313" key="6">
    <source>
        <dbReference type="Proteomes" id="UP000719412"/>
    </source>
</evidence>
<dbReference type="Gene3D" id="3.30.420.10">
    <property type="entry name" value="Ribonuclease H-like superfamily/Ribonuclease H"/>
    <property type="match status" value="1"/>
</dbReference>
<dbReference type="Pfam" id="PF00665">
    <property type="entry name" value="rve"/>
    <property type="match status" value="1"/>
</dbReference>
<dbReference type="SUPFAM" id="SSF53098">
    <property type="entry name" value="Ribonuclease H-like"/>
    <property type="match status" value="1"/>
</dbReference>
<sequence>MYFCKIGDEENHPNGINGQKLKKKTLHYRKKKRRKNGEIKMAVIIGRVEEFNANADDWTIYQERLDQYFAANKITEGKIQVATLISLVGAPTYKLLRDLCYPDLPKSKTYAELCQLLVKQYSPQVSEWRERIKFYDLQQEINESISEWYARIRSASVNCNFGAQLTEVLKNKFVVGLRKGKILDRICEEPTTEELSKLVSTAQRKESVLEAEINKIQKKYPQPSSSQKPRPNDNRQHSRGEHNPKSQVGPAGECKHCGKRHGGKCRFAYYKCNKCSKIGHLANICHSKLKSNNFLEVEEDLYCINLNVNQICNPFIVKVNIDDTVLEMEIDSGAAISCIKLKPDSKPIFCKPRGIPLALKELIDKELDRMIEDKVLNQIETSEWGTPLVPILKNDGTVRLCGDYKTTVNKHLVEVNYPLPRIEEMFAKLHGGQHFTKIDLNQAYTQFELDEDEMKLLTWSTHRGLFTVNRMPFGISPASAKFQKYIEQLFMGMKNVINFLDDILITGPTKKEHLETLEKVLKKLDEAGLTVKKEKCKFFQDEVEYLGHIIDKNGLRKTKDKISAITEAPQPKTVTQVRSFCGMVNYYSRFVPNLAAILRPIYNLLSQNGKFEWKPECEKAFKKIKEILISDACLVHFDPKLPITLTTDASNEGISAVLNHIIDGEEKMVGCVSRTLMPAEKNYAVVHKEALAIYYGVTKFHQYLWGQKWILKTDHKPLLALFGEKRATPIMQANRLQRWATYLSGFNYRIQYIRGKQNPVADCLSRVPRNVTTISNEYKEDGKYINFAATSNSLPIDMETIATATKEDKELLQITRYVTGKWPHETRQDPPRANPTPWPEAKTPYERVHIDYLGPIRHKMYLIITCAYSKWPEVYQVNSLRADELEEKLRDCFARWGIPKLLVSDNGRSLVAIPTEEFLRRNKIQHRTSPPFHPQSNGAAENSVKTFKNKIKALLLDEKCNRENINILISRFLISYRNTKHAITKETPAKLLIEAAQKIQGGRCGNGQRLQNNKQKDLDGSENNKTAGKNYIHL</sequence>
<dbReference type="GO" id="GO:0015074">
    <property type="term" value="P:DNA integration"/>
    <property type="evidence" value="ECO:0007669"/>
    <property type="project" value="InterPro"/>
</dbReference>
<dbReference type="PANTHER" id="PTHR37984:SF5">
    <property type="entry name" value="PROTEIN NYNRIN-LIKE"/>
    <property type="match status" value="1"/>
</dbReference>
<reference evidence="5" key="1">
    <citation type="journal article" date="2020" name="J Insects Food Feed">
        <title>The yellow mealworm (Tenebrio molitor) genome: a resource for the emerging insects as food and feed industry.</title>
        <authorList>
            <person name="Eriksson T."/>
            <person name="Andere A."/>
            <person name="Kelstrup H."/>
            <person name="Emery V."/>
            <person name="Picard C."/>
        </authorList>
    </citation>
    <scope>NUCLEOTIDE SEQUENCE</scope>
    <source>
        <strain evidence="5">Stoneville</strain>
        <tissue evidence="5">Whole head</tissue>
    </source>
</reference>
<feature type="region of interest" description="Disordered" evidence="2">
    <location>
        <begin position="1003"/>
        <end position="1034"/>
    </location>
</feature>
<dbReference type="PROSITE" id="PS50994">
    <property type="entry name" value="INTEGRASE"/>
    <property type="match status" value="1"/>
</dbReference>
<evidence type="ECO:0000313" key="5">
    <source>
        <dbReference type="EMBL" id="KAH0822303.1"/>
    </source>
</evidence>
<keyword evidence="6" id="KW-1185">Reference proteome</keyword>
<dbReference type="InterPro" id="IPR012337">
    <property type="entry name" value="RNaseH-like_sf"/>
</dbReference>
<dbReference type="Pfam" id="PF00078">
    <property type="entry name" value="RVT_1"/>
    <property type="match status" value="1"/>
</dbReference>
<evidence type="ECO:0008006" key="7">
    <source>
        <dbReference type="Google" id="ProtNLM"/>
    </source>
</evidence>